<accession>A0A7K1V4Q9</accession>
<keyword evidence="2" id="KW-1185">Reference proteome</keyword>
<name>A0A7K1V4Q9_9NOCA</name>
<comment type="caution">
    <text evidence="1">The sequence shown here is derived from an EMBL/GenBank/DDBJ whole genome shotgun (WGS) entry which is preliminary data.</text>
</comment>
<dbReference type="EMBL" id="WRPP01000006">
    <property type="protein sequence ID" value="MVU81472.1"/>
    <property type="molecule type" value="Genomic_DNA"/>
</dbReference>
<evidence type="ECO:0000313" key="2">
    <source>
        <dbReference type="Proteomes" id="UP000466794"/>
    </source>
</evidence>
<dbReference type="InterPro" id="IPR007325">
    <property type="entry name" value="KFase/CYL"/>
</dbReference>
<dbReference type="GO" id="GO:0019441">
    <property type="term" value="P:L-tryptophan catabolic process to kynurenine"/>
    <property type="evidence" value="ECO:0007669"/>
    <property type="project" value="InterPro"/>
</dbReference>
<sequence>MGEEWREAAERVRNWGRWGEDDQLGTLNLLTPERIARAATRARQGRSIPLGVPFDAYGPQGSSGMRRNPVHLMAIDGGDAELAAHLAGWGGAAEAQVAGMYAHGPMRFNDDYMILPLQAATQWDALSHVYYDGLLYNGYPATAVTSLGATRLGIEQVAERGGVVGRGVLLDVARHRNLDRLEGGAVVGPHELEAVAGAQGVALEPGDILVIRTGWWTHFLEHRKQSEWFRASPGLSWRCAEWLREHDIAAVAVDNPAVEVMRPEDGVMLPLHMLALRDMGMPLGEIWDLEALGADCAEDGVYDFLLCAPALRIPGAVGTPISPVAIK</sequence>
<dbReference type="PANTHER" id="PTHR34861:SF10">
    <property type="entry name" value="CYCLASE"/>
    <property type="match status" value="1"/>
</dbReference>
<dbReference type="Gene3D" id="3.50.30.50">
    <property type="entry name" value="Putative cyclase"/>
    <property type="match status" value="1"/>
</dbReference>
<protein>
    <submittedName>
        <fullName evidence="1">Cyclase family protein</fullName>
    </submittedName>
</protein>
<dbReference type="SUPFAM" id="SSF102198">
    <property type="entry name" value="Putative cyclase"/>
    <property type="match status" value="1"/>
</dbReference>
<gene>
    <name evidence="1" type="ORF">GPX89_30055</name>
</gene>
<dbReference type="PANTHER" id="PTHR34861">
    <property type="match status" value="1"/>
</dbReference>
<evidence type="ECO:0000313" key="1">
    <source>
        <dbReference type="EMBL" id="MVU81472.1"/>
    </source>
</evidence>
<proteinExistence type="predicted"/>
<dbReference type="Pfam" id="PF04199">
    <property type="entry name" value="Cyclase"/>
    <property type="match status" value="1"/>
</dbReference>
<dbReference type="RefSeq" id="WP_328602458.1">
    <property type="nucleotide sequence ID" value="NZ_WRPP01000006.1"/>
</dbReference>
<dbReference type="AlphaFoldDB" id="A0A7K1V4Q9"/>
<reference evidence="1 2" key="1">
    <citation type="submission" date="2019-12" db="EMBL/GenBank/DDBJ databases">
        <title>Nocardia sp. nov. ET3-3 isolated from soil.</title>
        <authorList>
            <person name="Kanchanasin P."/>
            <person name="Tanasupawat S."/>
            <person name="Yuki M."/>
            <person name="Kudo T."/>
        </authorList>
    </citation>
    <scope>NUCLEOTIDE SEQUENCE [LARGE SCALE GENOMIC DNA]</scope>
    <source>
        <strain evidence="1 2">ET3-3</strain>
    </source>
</reference>
<organism evidence="1 2">
    <name type="scientific">Nocardia terrae</name>
    <dbReference type="NCBI Taxonomy" id="2675851"/>
    <lineage>
        <taxon>Bacteria</taxon>
        <taxon>Bacillati</taxon>
        <taxon>Actinomycetota</taxon>
        <taxon>Actinomycetes</taxon>
        <taxon>Mycobacteriales</taxon>
        <taxon>Nocardiaceae</taxon>
        <taxon>Nocardia</taxon>
    </lineage>
</organism>
<dbReference type="GO" id="GO:0004061">
    <property type="term" value="F:arylformamidase activity"/>
    <property type="evidence" value="ECO:0007669"/>
    <property type="project" value="InterPro"/>
</dbReference>
<dbReference type="InterPro" id="IPR037175">
    <property type="entry name" value="KFase_sf"/>
</dbReference>
<dbReference type="Proteomes" id="UP000466794">
    <property type="component" value="Unassembled WGS sequence"/>
</dbReference>